<dbReference type="Pfam" id="PF00400">
    <property type="entry name" value="WD40"/>
    <property type="match status" value="1"/>
</dbReference>
<organism evidence="2 3">
    <name type="scientific">Pseudaquabacterium rugosum</name>
    <dbReference type="NCBI Taxonomy" id="2984194"/>
    <lineage>
        <taxon>Bacteria</taxon>
        <taxon>Pseudomonadati</taxon>
        <taxon>Pseudomonadota</taxon>
        <taxon>Betaproteobacteria</taxon>
        <taxon>Burkholderiales</taxon>
        <taxon>Sphaerotilaceae</taxon>
        <taxon>Pseudaquabacterium</taxon>
    </lineage>
</organism>
<dbReference type="PROSITE" id="PS50082">
    <property type="entry name" value="WD_REPEATS_2"/>
    <property type="match status" value="1"/>
</dbReference>
<name>A0ABU9BI99_9BURK</name>
<dbReference type="Gene3D" id="3.40.50.1460">
    <property type="match status" value="1"/>
</dbReference>
<dbReference type="InterPro" id="IPR015943">
    <property type="entry name" value="WD40/YVTN_repeat-like_dom_sf"/>
</dbReference>
<dbReference type="EMBL" id="JBBUTF010000027">
    <property type="protein sequence ID" value="MEK8028637.1"/>
    <property type="molecule type" value="Genomic_DNA"/>
</dbReference>
<dbReference type="InterPro" id="IPR011047">
    <property type="entry name" value="Quinoprotein_ADH-like_sf"/>
</dbReference>
<dbReference type="SUPFAM" id="SSF52129">
    <property type="entry name" value="Caspase-like"/>
    <property type="match status" value="1"/>
</dbReference>
<keyword evidence="1" id="KW-0853">WD repeat</keyword>
<comment type="caution">
    <text evidence="2">The sequence shown here is derived from an EMBL/GenBank/DDBJ whole genome shotgun (WGS) entry which is preliminary data.</text>
</comment>
<dbReference type="Proteomes" id="UP001368500">
    <property type="component" value="Unassembled WGS sequence"/>
</dbReference>
<evidence type="ECO:0000313" key="2">
    <source>
        <dbReference type="EMBL" id="MEK8028637.1"/>
    </source>
</evidence>
<sequence length="1105" mass="115128">MSPFAASGAVRRRSWIRIVLSAVGAGRAGLLLCGLWLCGLSLWGLLAPAVQAAAPPALPLLRLEAGMHVNLARAVAVDAAGQWAVTVSDDKTARSWRLPDGAAGPVLRPPIAEGGALAAEGRLQAVAIAPDASTVAVAGRSGAGFDGRNAVYVFERASGRMLRRIDVGSALPVVTLALTPDGRTLAVGLGDDGGLKTFDYASGRPIAHDADYAGSLYALDFRADGRVLAAGAIDGRLRVYNVDGGRLTLAGVARPQGGRQIAQVRFSPDGQLIALGLEDSPQVLVLDGQSLQLVGRPAPAADGQSVFSSLAWSPDGQELWGGGTHREGGRWQLRVWPRKDWQQFADRPVAGASVLALATLPGQRVLYLSGEPAWGFVDPAGQVQPRGHSPLASFNSLARQFQVSEDGRAVRFWFGFREAMHEFDLASRVLRAVPADGAAPSAGTPPATFAPPRLQADDGRTVDGWENQRQPQYGGQPLPIGELETARSLAFSADGRRFALGTDAKLWLFDAASGQPVWQVRAPALVWAARITAGGELLVTAGQDGVIRWYRGRDGAELLALFPHADRKRWVLWTPGGQFDAAPGAEELLGWHLNRGLDAAADFHPMWTLRERFRRADVIDRVLALRDLAQAVQQADAAAGKTGAPAADATTLSASLPPLLQLEGAAPAVTPAADGQGGEARLVLRLRSDARAPVSGLRARADGRPARIETVGAPRPVAGEPGSELREVRVQFAGRPQQLQLLADNRHGTSAAMTVRIPWGTAAAMVTAAPPTGAGAAAGTPPAAAPKSGSAVTAAAGVAGTVAAGTVAAAATTAGTAAAAATGAAAATTAQAAGTLAQVATSPAAALAAASAQGLRKPRLYVLAIGVGQFRSADVPALNLPAKDATDFTAAMKRQEGRLYRSVETRLLTDAQGTREAIAKGMEWLQREVTQHDVGMLFVAGHGMNDPQAGYVFITHDFDFAKVGASAISHKQFKSATENLAGKALFFIDTCHSANVLGAGKKPQQPDVSAVINDLASDDAGVVVFSASTGRQQALENPAWGNGAFTKSLVEGLSGKADEARTGRITFRMLDYYITDRVKQLTQGRQSAVTVAPQGVPDFALAIQP</sequence>
<evidence type="ECO:0008006" key="4">
    <source>
        <dbReference type="Google" id="ProtNLM"/>
    </source>
</evidence>
<gene>
    <name evidence="2" type="ORF">AACH11_21975</name>
</gene>
<evidence type="ECO:0000256" key="1">
    <source>
        <dbReference type="PROSITE-ProRule" id="PRU00221"/>
    </source>
</evidence>
<reference evidence="2 3" key="1">
    <citation type="submission" date="2024-04" db="EMBL/GenBank/DDBJ databases">
        <title>Novel species of the genus Ideonella isolated from streams.</title>
        <authorList>
            <person name="Lu H."/>
        </authorList>
    </citation>
    <scope>NUCLEOTIDE SEQUENCE [LARGE SCALE GENOMIC DNA]</scope>
    <source>
        <strain evidence="2 3">BYS139W</strain>
    </source>
</reference>
<dbReference type="InterPro" id="IPR029030">
    <property type="entry name" value="Caspase-like_dom_sf"/>
</dbReference>
<dbReference type="PANTHER" id="PTHR19879:SF9">
    <property type="entry name" value="TRANSCRIPTION INITIATION FACTOR TFIID SUBUNIT 5"/>
    <property type="match status" value="1"/>
</dbReference>
<protein>
    <recommendedName>
        <fullName evidence="4">Peptidase C14 caspase domain-containing protein</fullName>
    </recommendedName>
</protein>
<feature type="repeat" description="WD" evidence="1">
    <location>
        <begin position="209"/>
        <end position="250"/>
    </location>
</feature>
<keyword evidence="3" id="KW-1185">Reference proteome</keyword>
<dbReference type="InterPro" id="IPR001680">
    <property type="entry name" value="WD40_rpt"/>
</dbReference>
<evidence type="ECO:0000313" key="3">
    <source>
        <dbReference type="Proteomes" id="UP001368500"/>
    </source>
</evidence>
<dbReference type="SUPFAM" id="SSF50998">
    <property type="entry name" value="Quinoprotein alcohol dehydrogenase-like"/>
    <property type="match status" value="1"/>
</dbReference>
<dbReference type="RefSeq" id="WP_341376423.1">
    <property type="nucleotide sequence ID" value="NZ_JBBUTF010000027.1"/>
</dbReference>
<accession>A0ABU9BI99</accession>
<dbReference type="Gene3D" id="2.130.10.10">
    <property type="entry name" value="YVTN repeat-like/Quinoprotein amine dehydrogenase"/>
    <property type="match status" value="3"/>
</dbReference>
<dbReference type="PANTHER" id="PTHR19879">
    <property type="entry name" value="TRANSCRIPTION INITIATION FACTOR TFIID"/>
    <property type="match status" value="1"/>
</dbReference>
<dbReference type="SMART" id="SM00320">
    <property type="entry name" value="WD40"/>
    <property type="match status" value="5"/>
</dbReference>
<proteinExistence type="predicted"/>